<organism evidence="5 6">
    <name type="scientific">Peronospora matthiolae</name>
    <dbReference type="NCBI Taxonomy" id="2874970"/>
    <lineage>
        <taxon>Eukaryota</taxon>
        <taxon>Sar</taxon>
        <taxon>Stramenopiles</taxon>
        <taxon>Oomycota</taxon>
        <taxon>Peronosporomycetes</taxon>
        <taxon>Peronosporales</taxon>
        <taxon>Peronosporaceae</taxon>
        <taxon>Peronospora</taxon>
    </lineage>
</organism>
<dbReference type="Pfam" id="PF02145">
    <property type="entry name" value="Rap_GAP"/>
    <property type="match status" value="1"/>
</dbReference>
<dbReference type="InterPro" id="IPR016137">
    <property type="entry name" value="RGS"/>
</dbReference>
<gene>
    <name evidence="5" type="ORF">PM001_LOCUS15999</name>
</gene>
<dbReference type="GO" id="GO:0005737">
    <property type="term" value="C:cytoplasm"/>
    <property type="evidence" value="ECO:0007669"/>
    <property type="project" value="TreeGrafter"/>
</dbReference>
<dbReference type="Gene3D" id="1.10.167.10">
    <property type="entry name" value="Regulator of G-protein Signalling 4, domain 2"/>
    <property type="match status" value="1"/>
</dbReference>
<protein>
    <recommendedName>
        <fullName evidence="7">Rap-GAP domain-containing protein</fullName>
    </recommendedName>
</protein>
<dbReference type="InterPro" id="IPR044926">
    <property type="entry name" value="RGS_subdomain_2"/>
</dbReference>
<evidence type="ECO:0000259" key="3">
    <source>
        <dbReference type="PROSITE" id="PS50085"/>
    </source>
</evidence>
<dbReference type="FunFam" id="3.40.50.11210:FF:000001">
    <property type="entry name" value="Ral GTPase-activating protein subunit alpha-1 isoform 1"/>
    <property type="match status" value="1"/>
</dbReference>
<dbReference type="Gene3D" id="3.40.50.11210">
    <property type="entry name" value="Rap/Ran-GAP"/>
    <property type="match status" value="1"/>
</dbReference>
<sequence length="2112" mass="233460">MDTSKRMTDAKAPRKEVVEIKRLVKFYAPDRPPRKRLRTLLDFLKHPPGTDALGGNIAVAVQSLLSGGASSKDTSSSAAATSAGPEHAAAVADFWADTSNATLVFSVVSDCVTELETLYAPHETAFRKQRRKPLEAEDWSEVFEGMEVLLRNNAARLRDGWNTNGLTVLFAKLLKRDNHAMIKKYAFRCLALYTDATRNLQQLAAMPATSTLSFQASRAGSIRLMGDGVEIDIDAEEEDTRGGGAQTQAILSRKNMHLELLRESVDFSPYGGGSILLPDKFLNEGVHVEGWMRPMPTQAEEPVDMLKFLMDLSLEREDVPGKLALVSTTGKSSGGNSDRFVFWAELIMKFYMPLLYPKVCLKVKLKEEGDSLGFFHHCPGSFQRVVARWIYKLRSKEEYMEVLWSRREFSEVVMETIRQRFAYRDTELVVDAIKFYSGVCTGSQHVPSGMKAQMNEVSRAMISHVSQLFHPSVQLDDSKILLHCIELLELVSQRRLDDYTSTYLRKFVISTVDNCIMLREPGHRHVLTAMLSIVLHVWMHSAVIAKSTGAQVWMELTIAIRRWLVNPADTKVVGAEMINCWKRELRFASCLLMYVMDKGYSYLKVTPEGAFLLPQSDGGGKNDRAPGSGKTLRETKQGYLQSSANFLMMTVVDTPGATLLLDRVLHLIPPPAVSALTPSMHLNVTEGMLQLVELWIESAIEARRSPSSELQRISPSTVLALFGEWFLPACELDAGDFQPSRCVAIVALCKLCSVRCVNSITRSHLTVVARVLFKGITSPSGLVVSTVLQKSSSVFSMNLEGLNILVPAYLYAVDAIVIGNIWTRAAKSKVNASDWNNELNAALDVVFAILELPKRFPGQDFVRWKKKIQGVCGIDELAVVQGIIGEFPEALDDFHVIIGRILVRIAQLPFTDVVNIKKRALWGLYCLLVMNLKPDETGEHVVDPINLSEWVVHLVDVCQNVDFSISTTALTILQDMSDYHEEINAFEPSLVARIVMTLAVFAQQQVEEASIEVQAAMERMGAANALGESDSSATKSASFTGSSLASGTQLSSSGGGRRGSDNSRASRVESPSPGNPTEATDAFSKLRSKLKPGTPNAPSSAPSPSTDGPASAPSSSVAGHREQDIPALRLIVQKTSAIFECLRFWIMHRAEVLQDVDVKKLIFSAIEAALVGTLPDGEWQREVERARTLERRMSMPLLFLGLQMRASLDNEPGHAWLKCFEETAVAAEGLLMHLLHHINGFPSPAGVDQMISDCSELSKLDVARDGEDDETPTGALSFVFMDSIVFSVVGSLDSPCARFIVRDMTGLFTWEITPAEVTRGSHSLTEEVSVASSSAPVERELMLETDVEETETKMLTLHRPTGAVQVKFKACDDVNVMCKTCGGEKPPTKPASSDAKSGRTLIKLEACQVSWEQERDTLSNNVCPVKSTYVFHDDGTVSASASTKDSGESKKKDKSRSSEIEKMPVGGNKDDRQERLERIAKQNEERNATGAAAQPGPEPHKMACQCPLQTESKFKRRTTTTICGLFDMSINEPNVGSLDDERCLLDLVLDSVPMVFRDCGGDTTDKTLLGGRYSMMRYNLVDLSPPLSPLLMDSAEAPGFSFLQRLIHDEECYSQLRNFLIKDENVEGKELVDFCDAVKKYERSSVPTDRLGQASVIYWEFLTVEGGKKITFPPAVVMDVQTQIHKAQAVLRVAARDSSGPAFSLPGSLFERAMAFVEYECFSKSGLLDKYVAALDQPPAASTAASNGKNSSLPSIPPQLALFDAFSIMEVNARVSHLALQKRNADEQLMRMTKPGVIAAERLIETSQGGLKDSRVSALDICRLFLSQAGLLPSFDGDSKKNSTLKLLENGPKLERSLKHLDKSPTRETMKIGVIYVDKNQYTQQEILHNEKGSRAYEMFLSQLGWKVNMQTHRGFVGGLDTNPRSLSNGKTTLYYASSHSEVIYHVVTMIPTKPSDPQQIDKKRHVGNDYVHIVWSDNANQSYDPSTITSHFNDVQIVIYPLRKTQRGLFLIKIHAKDKVPPFGPLQSGMVIHQADLAQLVRQTAMNANRVCRSQTMLYVRPYPTRKKLVDEIVERYAMEYMESQLLTMLLGNSTLNSASVPTLSADAEGV</sequence>
<dbReference type="InterPro" id="IPR000331">
    <property type="entry name" value="Rap/Ran_GAP_dom"/>
</dbReference>
<keyword evidence="1" id="KW-0343">GTPase activation</keyword>
<dbReference type="InterPro" id="IPR035974">
    <property type="entry name" value="Rap/Ran-GAP_sf"/>
</dbReference>
<dbReference type="PANTHER" id="PTHR10063:SF11">
    <property type="entry name" value="RHO GTPASE-ACTIVATING PROTEIN CG5521-RELATED"/>
    <property type="match status" value="1"/>
</dbReference>
<dbReference type="EMBL" id="CAKLBY020000169">
    <property type="protein sequence ID" value="CAK7930849.1"/>
    <property type="molecule type" value="Genomic_DNA"/>
</dbReference>
<dbReference type="GO" id="GO:0051056">
    <property type="term" value="P:regulation of small GTPase mediated signal transduction"/>
    <property type="evidence" value="ECO:0007669"/>
    <property type="project" value="InterPro"/>
</dbReference>
<dbReference type="InterPro" id="IPR036305">
    <property type="entry name" value="RGS_sf"/>
</dbReference>
<feature type="compositionally biased region" description="Basic and acidic residues" evidence="2">
    <location>
        <begin position="1058"/>
        <end position="1067"/>
    </location>
</feature>
<evidence type="ECO:0000313" key="6">
    <source>
        <dbReference type="Proteomes" id="UP001162060"/>
    </source>
</evidence>
<feature type="domain" description="RGS" evidence="4">
    <location>
        <begin position="1602"/>
        <end position="1732"/>
    </location>
</feature>
<feature type="compositionally biased region" description="Polar residues" evidence="2">
    <location>
        <begin position="1029"/>
        <end position="1039"/>
    </location>
</feature>
<feature type="domain" description="Rap-GAP" evidence="3">
    <location>
        <begin position="1858"/>
        <end position="2074"/>
    </location>
</feature>
<feature type="compositionally biased region" description="Low complexity" evidence="2">
    <location>
        <begin position="1040"/>
        <end position="1052"/>
    </location>
</feature>
<evidence type="ECO:0008006" key="7">
    <source>
        <dbReference type="Google" id="ProtNLM"/>
    </source>
</evidence>
<dbReference type="InterPro" id="IPR027107">
    <property type="entry name" value="Tuberin/Ral-act_asu"/>
</dbReference>
<evidence type="ECO:0000313" key="5">
    <source>
        <dbReference type="EMBL" id="CAK7930849.1"/>
    </source>
</evidence>
<evidence type="ECO:0000256" key="1">
    <source>
        <dbReference type="ARBA" id="ARBA00022468"/>
    </source>
</evidence>
<proteinExistence type="predicted"/>
<feature type="region of interest" description="Disordered" evidence="2">
    <location>
        <begin position="1027"/>
        <end position="1120"/>
    </location>
</feature>
<dbReference type="PROSITE" id="PS50132">
    <property type="entry name" value="RGS"/>
    <property type="match status" value="1"/>
</dbReference>
<dbReference type="PROSITE" id="PS50085">
    <property type="entry name" value="RAPGAP"/>
    <property type="match status" value="1"/>
</dbReference>
<dbReference type="PANTHER" id="PTHR10063">
    <property type="entry name" value="TUBERIN"/>
    <property type="match status" value="1"/>
</dbReference>
<reference evidence="5" key="1">
    <citation type="submission" date="2024-01" db="EMBL/GenBank/DDBJ databases">
        <authorList>
            <person name="Webb A."/>
        </authorList>
    </citation>
    <scope>NUCLEOTIDE SEQUENCE</scope>
    <source>
        <strain evidence="5">Pm1</strain>
    </source>
</reference>
<feature type="region of interest" description="Disordered" evidence="2">
    <location>
        <begin position="1437"/>
        <end position="1502"/>
    </location>
</feature>
<dbReference type="Proteomes" id="UP001162060">
    <property type="component" value="Unassembled WGS sequence"/>
</dbReference>
<dbReference type="SUPFAM" id="SSF48097">
    <property type="entry name" value="Regulator of G-protein signaling, RGS"/>
    <property type="match status" value="1"/>
</dbReference>
<evidence type="ECO:0000256" key="2">
    <source>
        <dbReference type="SAM" id="MobiDB-lite"/>
    </source>
</evidence>
<feature type="compositionally biased region" description="Basic and acidic residues" evidence="2">
    <location>
        <begin position="1445"/>
        <end position="1487"/>
    </location>
</feature>
<name>A0AAV1U8B0_9STRA</name>
<feature type="compositionally biased region" description="Low complexity" evidence="2">
    <location>
        <begin position="1092"/>
        <end position="1116"/>
    </location>
</feature>
<evidence type="ECO:0000259" key="4">
    <source>
        <dbReference type="PROSITE" id="PS50132"/>
    </source>
</evidence>
<comment type="caution">
    <text evidence="5">The sequence shown here is derived from an EMBL/GenBank/DDBJ whole genome shotgun (WGS) entry which is preliminary data.</text>
</comment>
<dbReference type="SUPFAM" id="SSF111347">
    <property type="entry name" value="Rap/Ran-GAP"/>
    <property type="match status" value="1"/>
</dbReference>
<dbReference type="GO" id="GO:0005096">
    <property type="term" value="F:GTPase activator activity"/>
    <property type="evidence" value="ECO:0007669"/>
    <property type="project" value="UniProtKB-KW"/>
</dbReference>
<dbReference type="GO" id="GO:0005634">
    <property type="term" value="C:nucleus"/>
    <property type="evidence" value="ECO:0007669"/>
    <property type="project" value="InterPro"/>
</dbReference>
<accession>A0AAV1U8B0</accession>